<feature type="compositionally biased region" description="Polar residues" evidence="1">
    <location>
        <begin position="63"/>
        <end position="72"/>
    </location>
</feature>
<dbReference type="KEGG" id="spir:CWM47_20550"/>
<reference evidence="2 3" key="1">
    <citation type="submission" date="2017-11" db="EMBL/GenBank/DDBJ databases">
        <title>Taxonomic description and genome sequences of Spirosoma HA7 sp. nov., isolated from pollen microhabitat of Corylus avellana.</title>
        <authorList>
            <person name="Ambika Manirajan B."/>
            <person name="Suarez C."/>
            <person name="Ratering S."/>
            <person name="Geissler-Plaum R."/>
            <person name="Cardinale M."/>
            <person name="Sylvia S."/>
        </authorList>
    </citation>
    <scope>NUCLEOTIDE SEQUENCE [LARGE SCALE GENOMIC DNA]</scope>
    <source>
        <strain evidence="2 3">HA7</strain>
    </source>
</reference>
<protein>
    <submittedName>
        <fullName evidence="2">Uncharacterized protein</fullName>
    </submittedName>
</protein>
<dbReference type="EMBL" id="CP025096">
    <property type="protein sequence ID" value="AUD04004.1"/>
    <property type="molecule type" value="Genomic_DNA"/>
</dbReference>
<name>A0A2K8Z2E6_9BACT</name>
<sequence length="83" mass="9598">MQGGYGRFSITCSMTEKKMLKPDQPELDRQLREFEAALYRMTGRWYSPAEQIVTAQTSRFQQTGSCNLSHPSNYKPEIESVYP</sequence>
<keyword evidence="3" id="KW-1185">Reference proteome</keyword>
<evidence type="ECO:0000313" key="2">
    <source>
        <dbReference type="EMBL" id="AUD04004.1"/>
    </source>
</evidence>
<evidence type="ECO:0000256" key="1">
    <source>
        <dbReference type="SAM" id="MobiDB-lite"/>
    </source>
</evidence>
<gene>
    <name evidence="2" type="ORF">CWM47_20550</name>
</gene>
<feature type="region of interest" description="Disordered" evidence="1">
    <location>
        <begin position="63"/>
        <end position="83"/>
    </location>
</feature>
<proteinExistence type="predicted"/>
<dbReference type="AlphaFoldDB" id="A0A2K8Z2E6"/>
<dbReference type="Proteomes" id="UP000232883">
    <property type="component" value="Chromosome"/>
</dbReference>
<evidence type="ECO:0000313" key="3">
    <source>
        <dbReference type="Proteomes" id="UP000232883"/>
    </source>
</evidence>
<organism evidence="2 3">
    <name type="scientific">Spirosoma pollinicola</name>
    <dbReference type="NCBI Taxonomy" id="2057025"/>
    <lineage>
        <taxon>Bacteria</taxon>
        <taxon>Pseudomonadati</taxon>
        <taxon>Bacteroidota</taxon>
        <taxon>Cytophagia</taxon>
        <taxon>Cytophagales</taxon>
        <taxon>Cytophagaceae</taxon>
        <taxon>Spirosoma</taxon>
    </lineage>
</organism>
<accession>A0A2K8Z2E6</accession>